<dbReference type="PANTHER" id="PTHR30535:SF34">
    <property type="entry name" value="MOLYBDATE-BINDING PROTEIN MOLA"/>
    <property type="match status" value="1"/>
</dbReference>
<reference evidence="4" key="2">
    <citation type="journal article" date="2021" name="Sci. Rep.">
        <title>The distribution of antibiotic resistance genes in chicken gut microbiota commensals.</title>
        <authorList>
            <person name="Juricova H."/>
            <person name="Matiasovicova J."/>
            <person name="Kubasova T."/>
            <person name="Cejkova D."/>
            <person name="Rychlik I."/>
        </authorList>
    </citation>
    <scope>NUCLEOTIDE SEQUENCE</scope>
    <source>
        <strain evidence="4">An559</strain>
    </source>
</reference>
<evidence type="ECO:0000313" key="4">
    <source>
        <dbReference type="EMBL" id="MBM6920713.1"/>
    </source>
</evidence>
<keyword evidence="5" id="KW-1185">Reference proteome</keyword>
<evidence type="ECO:0000256" key="2">
    <source>
        <dbReference type="SAM" id="SignalP"/>
    </source>
</evidence>
<feature type="chain" id="PRO_5038755059" evidence="2">
    <location>
        <begin position="21"/>
        <end position="344"/>
    </location>
</feature>
<evidence type="ECO:0000256" key="1">
    <source>
        <dbReference type="ARBA" id="ARBA00008814"/>
    </source>
</evidence>
<gene>
    <name evidence="4" type="ORF">H6A12_06050</name>
</gene>
<evidence type="ECO:0000259" key="3">
    <source>
        <dbReference type="PROSITE" id="PS50983"/>
    </source>
</evidence>
<accession>A0A939BEK9</accession>
<dbReference type="InterPro" id="IPR002491">
    <property type="entry name" value="ABC_transptr_periplasmic_BD"/>
</dbReference>
<dbReference type="RefSeq" id="WP_204445885.1">
    <property type="nucleotide sequence ID" value="NZ_JACJKY010000007.1"/>
</dbReference>
<dbReference type="PROSITE" id="PS51257">
    <property type="entry name" value="PROKAR_LIPOPROTEIN"/>
    <property type="match status" value="1"/>
</dbReference>
<comment type="caution">
    <text evidence="4">The sequence shown here is derived from an EMBL/GenBank/DDBJ whole genome shotgun (WGS) entry which is preliminary data.</text>
</comment>
<dbReference type="Pfam" id="PF01497">
    <property type="entry name" value="Peripla_BP_2"/>
    <property type="match status" value="1"/>
</dbReference>
<organism evidence="4 5">
    <name type="scientific">Merdimmobilis hominis</name>
    <dbReference type="NCBI Taxonomy" id="2897707"/>
    <lineage>
        <taxon>Bacteria</taxon>
        <taxon>Bacillati</taxon>
        <taxon>Bacillota</taxon>
        <taxon>Clostridia</taxon>
        <taxon>Eubacteriales</taxon>
        <taxon>Oscillospiraceae</taxon>
        <taxon>Merdimmobilis</taxon>
    </lineage>
</organism>
<protein>
    <submittedName>
        <fullName evidence="4">ABC transporter substrate-binding protein</fullName>
    </submittedName>
</protein>
<dbReference type="AlphaFoldDB" id="A0A939BEK9"/>
<comment type="similarity">
    <text evidence="1">Belongs to the bacterial solute-binding protein 8 family.</text>
</comment>
<name>A0A939BEK9_9FIRM</name>
<evidence type="ECO:0000313" key="5">
    <source>
        <dbReference type="Proteomes" id="UP000774750"/>
    </source>
</evidence>
<dbReference type="InterPro" id="IPR050902">
    <property type="entry name" value="ABC_Transporter_SBP"/>
</dbReference>
<feature type="signal peptide" evidence="2">
    <location>
        <begin position="1"/>
        <end position="20"/>
    </location>
</feature>
<dbReference type="Proteomes" id="UP000774750">
    <property type="component" value="Unassembled WGS sequence"/>
</dbReference>
<dbReference type="Gene3D" id="3.40.50.1980">
    <property type="entry name" value="Nitrogenase molybdenum iron protein domain"/>
    <property type="match status" value="2"/>
</dbReference>
<proteinExistence type="inferred from homology"/>
<sequence>MKTKLISLILVFSFVMTLLAGCGAPQTVESPSTPESSVQSTEITITDHAGREVTLEKPAEKVVSAYYLSSSLLIAIGARQKVVGIEMKADTRELYKLAAPEFLELPAVGSGKGINVEETAALSPDLVVLPKKLADSAAQFEALNIPVIVIDPETLDTFLETVEMLGKATGCEEKADEFISYYKKVMEDVSARTKDLTDKPTVYLAGSDLLRTAGKGMYQDDLITLCGGVNAAGSIEDSQWVEISAEQLLSWNPSQVYLVSYCESSKEDFAAQFGAVDAVKNDAVFTFPSNIEPWDYPTASSVLGILWLANALHPDVVTADEVNTATEEFYQNYFGISVSVETAA</sequence>
<dbReference type="PANTHER" id="PTHR30535">
    <property type="entry name" value="VITAMIN B12-BINDING PROTEIN"/>
    <property type="match status" value="1"/>
</dbReference>
<reference evidence="4" key="1">
    <citation type="submission" date="2020-08" db="EMBL/GenBank/DDBJ databases">
        <authorList>
            <person name="Cejkova D."/>
            <person name="Kubasova T."/>
            <person name="Jahodarova E."/>
            <person name="Rychlik I."/>
        </authorList>
    </citation>
    <scope>NUCLEOTIDE SEQUENCE</scope>
    <source>
        <strain evidence="4">An559</strain>
    </source>
</reference>
<dbReference type="EMBL" id="JACJKY010000007">
    <property type="protein sequence ID" value="MBM6920713.1"/>
    <property type="molecule type" value="Genomic_DNA"/>
</dbReference>
<feature type="domain" description="Fe/B12 periplasmic-binding" evidence="3">
    <location>
        <begin position="61"/>
        <end position="316"/>
    </location>
</feature>
<dbReference type="PROSITE" id="PS50983">
    <property type="entry name" value="FE_B12_PBP"/>
    <property type="match status" value="1"/>
</dbReference>
<dbReference type="Gene3D" id="1.20.58.2180">
    <property type="match status" value="1"/>
</dbReference>
<dbReference type="SUPFAM" id="SSF53807">
    <property type="entry name" value="Helical backbone' metal receptor"/>
    <property type="match status" value="1"/>
</dbReference>
<keyword evidence="2" id="KW-0732">Signal</keyword>